<dbReference type="GO" id="GO:0006508">
    <property type="term" value="P:proteolysis"/>
    <property type="evidence" value="ECO:0007669"/>
    <property type="project" value="InterPro"/>
</dbReference>
<evidence type="ECO:0000256" key="1">
    <source>
        <dbReference type="ARBA" id="ARBA00007447"/>
    </source>
</evidence>
<feature type="domain" description="Peptidase A1" evidence="3">
    <location>
        <begin position="78"/>
        <end position="394"/>
    </location>
</feature>
<proteinExistence type="inferred from homology"/>
<dbReference type="PANTHER" id="PTHR47966:SF51">
    <property type="entry name" value="BETA-SITE APP-CLEAVING ENZYME, ISOFORM A-RELATED"/>
    <property type="match status" value="1"/>
</dbReference>
<organism evidence="4 5">
    <name type="scientific">Pterulicium gracile</name>
    <dbReference type="NCBI Taxonomy" id="1884261"/>
    <lineage>
        <taxon>Eukaryota</taxon>
        <taxon>Fungi</taxon>
        <taxon>Dikarya</taxon>
        <taxon>Basidiomycota</taxon>
        <taxon>Agaricomycotina</taxon>
        <taxon>Agaricomycetes</taxon>
        <taxon>Agaricomycetidae</taxon>
        <taxon>Agaricales</taxon>
        <taxon>Pleurotineae</taxon>
        <taxon>Pterulaceae</taxon>
        <taxon>Pterulicium</taxon>
    </lineage>
</organism>
<evidence type="ECO:0000313" key="4">
    <source>
        <dbReference type="EMBL" id="TFL03665.1"/>
    </source>
</evidence>
<reference evidence="4 5" key="1">
    <citation type="journal article" date="2019" name="Nat. Ecol. Evol.">
        <title>Megaphylogeny resolves global patterns of mushroom evolution.</title>
        <authorList>
            <person name="Varga T."/>
            <person name="Krizsan K."/>
            <person name="Foldi C."/>
            <person name="Dima B."/>
            <person name="Sanchez-Garcia M."/>
            <person name="Sanchez-Ramirez S."/>
            <person name="Szollosi G.J."/>
            <person name="Szarkandi J.G."/>
            <person name="Papp V."/>
            <person name="Albert L."/>
            <person name="Andreopoulos W."/>
            <person name="Angelini C."/>
            <person name="Antonin V."/>
            <person name="Barry K.W."/>
            <person name="Bougher N.L."/>
            <person name="Buchanan P."/>
            <person name="Buyck B."/>
            <person name="Bense V."/>
            <person name="Catcheside P."/>
            <person name="Chovatia M."/>
            <person name="Cooper J."/>
            <person name="Damon W."/>
            <person name="Desjardin D."/>
            <person name="Finy P."/>
            <person name="Geml J."/>
            <person name="Haridas S."/>
            <person name="Hughes K."/>
            <person name="Justo A."/>
            <person name="Karasinski D."/>
            <person name="Kautmanova I."/>
            <person name="Kiss B."/>
            <person name="Kocsube S."/>
            <person name="Kotiranta H."/>
            <person name="LaButti K.M."/>
            <person name="Lechner B.E."/>
            <person name="Liimatainen K."/>
            <person name="Lipzen A."/>
            <person name="Lukacs Z."/>
            <person name="Mihaltcheva S."/>
            <person name="Morgado L.N."/>
            <person name="Niskanen T."/>
            <person name="Noordeloos M.E."/>
            <person name="Ohm R.A."/>
            <person name="Ortiz-Santana B."/>
            <person name="Ovrebo C."/>
            <person name="Racz N."/>
            <person name="Riley R."/>
            <person name="Savchenko A."/>
            <person name="Shiryaev A."/>
            <person name="Soop K."/>
            <person name="Spirin V."/>
            <person name="Szebenyi C."/>
            <person name="Tomsovsky M."/>
            <person name="Tulloss R.E."/>
            <person name="Uehling J."/>
            <person name="Grigoriev I.V."/>
            <person name="Vagvolgyi C."/>
            <person name="Papp T."/>
            <person name="Martin F.M."/>
            <person name="Miettinen O."/>
            <person name="Hibbett D.S."/>
            <person name="Nagy L.G."/>
        </authorList>
    </citation>
    <scope>NUCLEOTIDE SEQUENCE [LARGE SCALE GENOMIC DNA]</scope>
    <source>
        <strain evidence="4 5">CBS 309.79</strain>
    </source>
</reference>
<comment type="similarity">
    <text evidence="1">Belongs to the peptidase A1 family.</text>
</comment>
<name>A0A5C3QNV3_9AGAR</name>
<dbReference type="Proteomes" id="UP000305067">
    <property type="component" value="Unassembled WGS sequence"/>
</dbReference>
<dbReference type="InterPro" id="IPR021109">
    <property type="entry name" value="Peptidase_aspartic_dom_sf"/>
</dbReference>
<evidence type="ECO:0000313" key="5">
    <source>
        <dbReference type="Proteomes" id="UP000305067"/>
    </source>
</evidence>
<dbReference type="SUPFAM" id="SSF50630">
    <property type="entry name" value="Acid proteases"/>
    <property type="match status" value="1"/>
</dbReference>
<dbReference type="OrthoDB" id="660550at2759"/>
<dbReference type="PANTHER" id="PTHR47966">
    <property type="entry name" value="BETA-SITE APP-CLEAVING ENZYME, ISOFORM A-RELATED"/>
    <property type="match status" value="1"/>
</dbReference>
<dbReference type="STRING" id="1884261.A0A5C3QNV3"/>
<gene>
    <name evidence="4" type="ORF">BDV98DRAFT_591504</name>
</gene>
<evidence type="ECO:0000256" key="2">
    <source>
        <dbReference type="SAM" id="SignalP"/>
    </source>
</evidence>
<evidence type="ECO:0000259" key="3">
    <source>
        <dbReference type="PROSITE" id="PS51767"/>
    </source>
</evidence>
<feature type="chain" id="PRO_5022833322" evidence="2">
    <location>
        <begin position="16"/>
        <end position="404"/>
    </location>
</feature>
<keyword evidence="2" id="KW-0732">Signal</keyword>
<dbReference type="InterPro" id="IPR001461">
    <property type="entry name" value="Aspartic_peptidase_A1"/>
</dbReference>
<keyword evidence="5" id="KW-1185">Reference proteome</keyword>
<dbReference type="PRINTS" id="PR00792">
    <property type="entry name" value="PEPSIN"/>
</dbReference>
<dbReference type="InterPro" id="IPR033121">
    <property type="entry name" value="PEPTIDASE_A1"/>
</dbReference>
<dbReference type="Pfam" id="PF00026">
    <property type="entry name" value="Asp"/>
    <property type="match status" value="1"/>
</dbReference>
<accession>A0A5C3QNV3</accession>
<feature type="signal peptide" evidence="2">
    <location>
        <begin position="1"/>
        <end position="15"/>
    </location>
</feature>
<dbReference type="AlphaFoldDB" id="A0A5C3QNV3"/>
<dbReference type="CDD" id="cd05471">
    <property type="entry name" value="pepsin_like"/>
    <property type="match status" value="1"/>
</dbReference>
<sequence length="404" mass="42985">MITLLGLAFLSLVAANPVIIDRSPVTLPVALKLNATGVKNIVERDVARAKALYAMGKGNRLQKRHDFHTKIENQMFYYLAEVGIGNPPTTYQLIVDTASSNTWIGNGRSYVITPTSRPTGSEVGVSYGSAQFIGNQVLDQLILAPGKVIANQSIGVATDSVGISASDGILGLGPVGLTLGTLFPAVDETIPTVVDNLFTQGTIDAHQVSVTFSPSNQISNVNGEITWGGINRDKIAGPVGFTPLTTASPSNAFWGFDQTIRYGTSTPILSQTAGIVDASTTLILISSDAFTRYRNATGAVLDFNTGLLRITPAQFANLQSMFFTINGVTYEFTANAQIWPRALNEVIGGLPSFIYLITASIGAPTGQGLDFVNGFVFVQRFYTVLDTAGQVGFAETRDTRSTVN</sequence>
<dbReference type="GO" id="GO:0004190">
    <property type="term" value="F:aspartic-type endopeptidase activity"/>
    <property type="evidence" value="ECO:0007669"/>
    <property type="project" value="InterPro"/>
</dbReference>
<dbReference type="EMBL" id="ML178820">
    <property type="protein sequence ID" value="TFL03665.1"/>
    <property type="molecule type" value="Genomic_DNA"/>
</dbReference>
<dbReference type="PROSITE" id="PS51767">
    <property type="entry name" value="PEPTIDASE_A1"/>
    <property type="match status" value="1"/>
</dbReference>
<dbReference type="Gene3D" id="2.40.70.10">
    <property type="entry name" value="Acid Proteases"/>
    <property type="match status" value="2"/>
</dbReference>
<dbReference type="InterPro" id="IPR034164">
    <property type="entry name" value="Pepsin-like_dom"/>
</dbReference>
<protein>
    <submittedName>
        <fullName evidence="4">Aspartic peptidase A1</fullName>
    </submittedName>
</protein>